<dbReference type="AlphaFoldDB" id="A0A5K3EUC8"/>
<evidence type="ECO:0000256" key="1">
    <source>
        <dbReference type="SAM" id="MobiDB-lite"/>
    </source>
</evidence>
<dbReference type="InterPro" id="IPR013083">
    <property type="entry name" value="Znf_RING/FYVE/PHD"/>
</dbReference>
<feature type="region of interest" description="Disordered" evidence="1">
    <location>
        <begin position="226"/>
        <end position="254"/>
    </location>
</feature>
<protein>
    <submittedName>
        <fullName evidence="2 3">PHD domain-containing protein</fullName>
    </submittedName>
</protein>
<dbReference type="PANTHER" id="PTHR46201">
    <property type="entry name" value="PHD FINGER PROTEIN MALE MEIOCYTE DEATH 1-RELATED"/>
    <property type="match status" value="1"/>
</dbReference>
<dbReference type="Gene3D" id="3.30.40.10">
    <property type="entry name" value="Zinc/RING finger domain, C3HC4 (zinc finger)"/>
    <property type="match status" value="1"/>
</dbReference>
<name>A0A5K3EUC8_MESCO</name>
<evidence type="ECO:0000313" key="2">
    <source>
        <dbReference type="WBParaSite" id="MCU_003116-RA"/>
    </source>
</evidence>
<organism evidence="3">
    <name type="scientific">Mesocestoides corti</name>
    <name type="common">Flatworm</name>
    <dbReference type="NCBI Taxonomy" id="53468"/>
    <lineage>
        <taxon>Eukaryota</taxon>
        <taxon>Metazoa</taxon>
        <taxon>Spiralia</taxon>
        <taxon>Lophotrochozoa</taxon>
        <taxon>Platyhelminthes</taxon>
        <taxon>Cestoda</taxon>
        <taxon>Eucestoda</taxon>
        <taxon>Cyclophyllidea</taxon>
        <taxon>Mesocestoididae</taxon>
        <taxon>Mesocestoides</taxon>
    </lineage>
</organism>
<dbReference type="WBParaSite" id="MCU_003116-RB">
    <property type="protein sequence ID" value="MCU_003116-RB"/>
    <property type="gene ID" value="MCU_003116"/>
</dbReference>
<reference evidence="2 3" key="1">
    <citation type="submission" date="2019-11" db="UniProtKB">
        <authorList>
            <consortium name="WormBaseParasite"/>
        </authorList>
    </citation>
    <scope>IDENTIFICATION</scope>
</reference>
<feature type="compositionally biased region" description="Polar residues" evidence="1">
    <location>
        <begin position="266"/>
        <end position="276"/>
    </location>
</feature>
<dbReference type="InterPro" id="IPR011011">
    <property type="entry name" value="Znf_FYVE_PHD"/>
</dbReference>
<dbReference type="WBParaSite" id="MCU_003116-RA">
    <property type="protein sequence ID" value="MCU_003116-RA"/>
    <property type="gene ID" value="MCU_003116"/>
</dbReference>
<dbReference type="SUPFAM" id="SSF57903">
    <property type="entry name" value="FYVE/PHD zinc finger"/>
    <property type="match status" value="1"/>
</dbReference>
<evidence type="ECO:0000313" key="3">
    <source>
        <dbReference type="WBParaSite" id="MCU_003116-RB"/>
    </source>
</evidence>
<proteinExistence type="predicted"/>
<feature type="region of interest" description="Disordered" evidence="1">
    <location>
        <begin position="266"/>
        <end position="297"/>
    </location>
</feature>
<accession>A0A5K3EUC8</accession>
<sequence>MRMLVHASPSLIIAPPEKLKSALEVSKSKDGGQNFPGITIKSSNICHTPHSSCQQTQPELEEQAEENFEVACPCGVNCDDGVMILCDGCEKWQHAVCFRIIDDSDIPKSHLCNICAETKPELLESGSKTDQTLTGLTEEQAKSVCLFRRAVLLCVDNDLLSVGIISKRLSIETNIARGLLNRLQDEGAVKDVRGRGGNKAVLKAHVEAILLPRFFSLSTESHNVQDEAKQLGKRAAATKGKRGGGTSEMSSLASATEDLQIGNEISILSQESTDSPRPSKRRRTYNTVNTPIPVAPH</sequence>
<dbReference type="PANTHER" id="PTHR46201:SF9">
    <property type="entry name" value="PHD FINGER PROTEIN MALE MEIOCYTE DEATH 1"/>
    <property type="match status" value="1"/>
</dbReference>
<dbReference type="Pfam" id="PF20826">
    <property type="entry name" value="PHD_5"/>
    <property type="match status" value="1"/>
</dbReference>